<dbReference type="AlphaFoldDB" id="A0A3N4IIB4"/>
<sequence>MSREEIKALPADMKIERDLEFDIPKEKVEVKLLTPMEAFTILANALPPTLLFTASTVAPGSTQMHGSITGGQVANAIRQILNISTHIDDANRVVIKDEAVKFVRGADETGKVKELGSYEVDIDVGAMRPVRRTVQIVKAEEAQAQPSA</sequence>
<dbReference type="STRING" id="1160509.A0A3N4IIB4"/>
<evidence type="ECO:0000313" key="2">
    <source>
        <dbReference type="Proteomes" id="UP000275078"/>
    </source>
</evidence>
<proteinExistence type="predicted"/>
<dbReference type="OrthoDB" id="5555409at2759"/>
<reference evidence="1 2" key="1">
    <citation type="journal article" date="2018" name="Nat. Ecol. Evol.">
        <title>Pezizomycetes genomes reveal the molecular basis of ectomycorrhizal truffle lifestyle.</title>
        <authorList>
            <person name="Murat C."/>
            <person name="Payen T."/>
            <person name="Noel B."/>
            <person name="Kuo A."/>
            <person name="Morin E."/>
            <person name="Chen J."/>
            <person name="Kohler A."/>
            <person name="Krizsan K."/>
            <person name="Balestrini R."/>
            <person name="Da Silva C."/>
            <person name="Montanini B."/>
            <person name="Hainaut M."/>
            <person name="Levati E."/>
            <person name="Barry K.W."/>
            <person name="Belfiori B."/>
            <person name="Cichocki N."/>
            <person name="Clum A."/>
            <person name="Dockter R.B."/>
            <person name="Fauchery L."/>
            <person name="Guy J."/>
            <person name="Iotti M."/>
            <person name="Le Tacon F."/>
            <person name="Lindquist E.A."/>
            <person name="Lipzen A."/>
            <person name="Malagnac F."/>
            <person name="Mello A."/>
            <person name="Molinier V."/>
            <person name="Miyauchi S."/>
            <person name="Poulain J."/>
            <person name="Riccioni C."/>
            <person name="Rubini A."/>
            <person name="Sitrit Y."/>
            <person name="Splivallo R."/>
            <person name="Traeger S."/>
            <person name="Wang M."/>
            <person name="Zifcakova L."/>
            <person name="Wipf D."/>
            <person name="Zambonelli A."/>
            <person name="Paolocci F."/>
            <person name="Nowrousian M."/>
            <person name="Ottonello S."/>
            <person name="Baldrian P."/>
            <person name="Spatafora J.W."/>
            <person name="Henrissat B."/>
            <person name="Nagy L.G."/>
            <person name="Aury J.M."/>
            <person name="Wincker P."/>
            <person name="Grigoriev I.V."/>
            <person name="Bonfante P."/>
            <person name="Martin F.M."/>
        </authorList>
    </citation>
    <scope>NUCLEOTIDE SEQUENCE [LARGE SCALE GENOMIC DNA]</scope>
    <source>
        <strain evidence="1 2">RN42</strain>
    </source>
</reference>
<gene>
    <name evidence="1" type="ORF">BJ508DRAFT_322806</name>
</gene>
<evidence type="ECO:0000313" key="1">
    <source>
        <dbReference type="EMBL" id="RPA85366.1"/>
    </source>
</evidence>
<evidence type="ECO:0008006" key="3">
    <source>
        <dbReference type="Google" id="ProtNLM"/>
    </source>
</evidence>
<name>A0A3N4IIB4_ASCIM</name>
<organism evidence="1 2">
    <name type="scientific">Ascobolus immersus RN42</name>
    <dbReference type="NCBI Taxonomy" id="1160509"/>
    <lineage>
        <taxon>Eukaryota</taxon>
        <taxon>Fungi</taxon>
        <taxon>Dikarya</taxon>
        <taxon>Ascomycota</taxon>
        <taxon>Pezizomycotina</taxon>
        <taxon>Pezizomycetes</taxon>
        <taxon>Pezizales</taxon>
        <taxon>Ascobolaceae</taxon>
        <taxon>Ascobolus</taxon>
    </lineage>
</organism>
<accession>A0A3N4IIB4</accession>
<protein>
    <recommendedName>
        <fullName evidence="3">Ribosomal protein L9 C-terminal domain-containing protein</fullName>
    </recommendedName>
</protein>
<keyword evidence="2" id="KW-1185">Reference proteome</keyword>
<dbReference type="Proteomes" id="UP000275078">
    <property type="component" value="Unassembled WGS sequence"/>
</dbReference>
<dbReference type="EMBL" id="ML119654">
    <property type="protein sequence ID" value="RPA85366.1"/>
    <property type="molecule type" value="Genomic_DNA"/>
</dbReference>